<dbReference type="Gene3D" id="3.40.1810.10">
    <property type="entry name" value="Transcription factor, MADS-box"/>
    <property type="match status" value="1"/>
</dbReference>
<evidence type="ECO:0000256" key="2">
    <source>
        <dbReference type="ARBA" id="ARBA00023015"/>
    </source>
</evidence>
<dbReference type="PANTHER" id="PTHR11945">
    <property type="entry name" value="MADS BOX PROTEIN"/>
    <property type="match status" value="1"/>
</dbReference>
<evidence type="ECO:0000256" key="4">
    <source>
        <dbReference type="ARBA" id="ARBA00023159"/>
    </source>
</evidence>
<evidence type="ECO:0000313" key="9">
    <source>
        <dbReference type="Proteomes" id="UP000694522"/>
    </source>
</evidence>
<dbReference type="PROSITE" id="PS00350">
    <property type="entry name" value="MADS_BOX_1"/>
    <property type="match status" value="1"/>
</dbReference>
<dbReference type="GO" id="GO:0000981">
    <property type="term" value="F:DNA-binding transcription factor activity, RNA polymerase II-specific"/>
    <property type="evidence" value="ECO:0007669"/>
    <property type="project" value="TreeGrafter"/>
</dbReference>
<keyword evidence="4" id="KW-0010">Activator</keyword>
<dbReference type="GO" id="GO:0030154">
    <property type="term" value="P:cell differentiation"/>
    <property type="evidence" value="ECO:0007669"/>
    <property type="project" value="TreeGrafter"/>
</dbReference>
<dbReference type="Ensembl" id="ENSACOT00000001949.1">
    <property type="protein sequence ID" value="ENSACOP00000001888.1"/>
    <property type="gene ID" value="ENSACOG00000001356.1"/>
</dbReference>
<dbReference type="PANTHER" id="PTHR11945:SF145">
    <property type="entry name" value="MYOCYTE ENHANCER FACTOR 2B-RELATED"/>
    <property type="match status" value="1"/>
</dbReference>
<dbReference type="GO" id="GO:0045944">
    <property type="term" value="P:positive regulation of transcription by RNA polymerase II"/>
    <property type="evidence" value="ECO:0007669"/>
    <property type="project" value="InterPro"/>
</dbReference>
<keyword evidence="5" id="KW-0804">Transcription</keyword>
<dbReference type="SUPFAM" id="SSF55455">
    <property type="entry name" value="SRF-like"/>
    <property type="match status" value="1"/>
</dbReference>
<dbReference type="GO" id="GO:0000978">
    <property type="term" value="F:RNA polymerase II cis-regulatory region sequence-specific DNA binding"/>
    <property type="evidence" value="ECO:0007669"/>
    <property type="project" value="TreeGrafter"/>
</dbReference>
<evidence type="ECO:0000256" key="1">
    <source>
        <dbReference type="ARBA" id="ARBA00004123"/>
    </source>
</evidence>
<evidence type="ECO:0000256" key="5">
    <source>
        <dbReference type="ARBA" id="ARBA00023163"/>
    </source>
</evidence>
<dbReference type="GO" id="GO:0007507">
    <property type="term" value="P:heart development"/>
    <property type="evidence" value="ECO:0007669"/>
    <property type="project" value="TreeGrafter"/>
</dbReference>
<keyword evidence="9" id="KW-1185">Reference proteome</keyword>
<name>A0A8B9EY43_9PSIT</name>
<keyword evidence="2" id="KW-0805">Transcription regulation</keyword>
<dbReference type="PRINTS" id="PR00404">
    <property type="entry name" value="MADSDOMAIN"/>
</dbReference>
<keyword evidence="6" id="KW-0539">Nucleus</keyword>
<feature type="domain" description="MADS-box" evidence="7">
    <location>
        <begin position="1"/>
        <end position="61"/>
    </location>
</feature>
<evidence type="ECO:0000256" key="3">
    <source>
        <dbReference type="ARBA" id="ARBA00023125"/>
    </source>
</evidence>
<dbReference type="GO" id="GO:0005634">
    <property type="term" value="C:nucleus"/>
    <property type="evidence" value="ECO:0007669"/>
    <property type="project" value="UniProtKB-SubCell"/>
</dbReference>
<dbReference type="GO" id="GO:0042826">
    <property type="term" value="F:histone deacetylase binding"/>
    <property type="evidence" value="ECO:0007669"/>
    <property type="project" value="TreeGrafter"/>
</dbReference>
<proteinExistence type="predicted"/>
<comment type="subcellular location">
    <subcellularLocation>
        <location evidence="1">Nucleus</location>
    </subcellularLocation>
</comment>
<dbReference type="Proteomes" id="UP000694522">
    <property type="component" value="Unplaced"/>
</dbReference>
<evidence type="ECO:0000313" key="8">
    <source>
        <dbReference type="Ensembl" id="ENSACOP00000001888.1"/>
    </source>
</evidence>
<sequence>MGRKKIQITRIMDERNRQVTFTKRKFGLMKKAYELSVLCDCEIALIIFNSSNKLFQYASTDMDKVLLKYTEYNEPHESRTNSDIVEPRCFPICPPPPASFWETCLISTTFGNGNRGVKHGCFFWERGKCSRFSWKKSIGWRKRSKERPQSDNCSWLLF</sequence>
<dbReference type="CDD" id="cd00265">
    <property type="entry name" value="MADS_MEF2_like"/>
    <property type="match status" value="1"/>
</dbReference>
<evidence type="ECO:0000256" key="6">
    <source>
        <dbReference type="ARBA" id="ARBA00023242"/>
    </source>
</evidence>
<keyword evidence="3" id="KW-0238">DNA-binding</keyword>
<accession>A0A8B9EY43</accession>
<dbReference type="Pfam" id="PF00319">
    <property type="entry name" value="SRF-TF"/>
    <property type="match status" value="1"/>
</dbReference>
<dbReference type="InterPro" id="IPR033896">
    <property type="entry name" value="MEF2-like_N"/>
</dbReference>
<protein>
    <submittedName>
        <fullName evidence="8">Myocyte enhancer factor 2A</fullName>
    </submittedName>
</protein>
<dbReference type="InterPro" id="IPR036879">
    <property type="entry name" value="TF_MADSbox_sf"/>
</dbReference>
<reference evidence="8" key="2">
    <citation type="submission" date="2025-09" db="UniProtKB">
        <authorList>
            <consortium name="Ensembl"/>
        </authorList>
    </citation>
    <scope>IDENTIFICATION</scope>
</reference>
<dbReference type="FunFam" id="3.40.1810.10:FF:000001">
    <property type="entry name" value="Myocyte-specific enhancer factor 2A homolog"/>
    <property type="match status" value="1"/>
</dbReference>
<dbReference type="InterPro" id="IPR002100">
    <property type="entry name" value="TF_MADSbox"/>
</dbReference>
<organism evidence="8 9">
    <name type="scientific">Amazona collaria</name>
    <name type="common">yellow-billed parrot</name>
    <dbReference type="NCBI Taxonomy" id="241587"/>
    <lineage>
        <taxon>Eukaryota</taxon>
        <taxon>Metazoa</taxon>
        <taxon>Chordata</taxon>
        <taxon>Craniata</taxon>
        <taxon>Vertebrata</taxon>
        <taxon>Euteleostomi</taxon>
        <taxon>Archelosauria</taxon>
        <taxon>Archosauria</taxon>
        <taxon>Dinosauria</taxon>
        <taxon>Saurischia</taxon>
        <taxon>Theropoda</taxon>
        <taxon>Coelurosauria</taxon>
        <taxon>Aves</taxon>
        <taxon>Neognathae</taxon>
        <taxon>Neoaves</taxon>
        <taxon>Telluraves</taxon>
        <taxon>Australaves</taxon>
        <taxon>Psittaciformes</taxon>
        <taxon>Psittacidae</taxon>
        <taxon>Amazona</taxon>
    </lineage>
</organism>
<dbReference type="GO" id="GO:0046983">
    <property type="term" value="F:protein dimerization activity"/>
    <property type="evidence" value="ECO:0007669"/>
    <property type="project" value="InterPro"/>
</dbReference>
<dbReference type="SMART" id="SM00432">
    <property type="entry name" value="MADS"/>
    <property type="match status" value="1"/>
</dbReference>
<dbReference type="AlphaFoldDB" id="A0A8B9EY43"/>
<reference evidence="8" key="1">
    <citation type="submission" date="2025-08" db="UniProtKB">
        <authorList>
            <consortium name="Ensembl"/>
        </authorList>
    </citation>
    <scope>IDENTIFICATION</scope>
</reference>
<evidence type="ECO:0000259" key="7">
    <source>
        <dbReference type="PROSITE" id="PS50066"/>
    </source>
</evidence>
<dbReference type="PROSITE" id="PS50066">
    <property type="entry name" value="MADS_BOX_2"/>
    <property type="match status" value="1"/>
</dbReference>